<reference evidence="3 4" key="1">
    <citation type="submission" date="2023-02" db="EMBL/GenBank/DDBJ databases">
        <title>LHISI_Scaffold_Assembly.</title>
        <authorList>
            <person name="Stuart O.P."/>
            <person name="Cleave R."/>
            <person name="Magrath M.J.L."/>
            <person name="Mikheyev A.S."/>
        </authorList>
    </citation>
    <scope>NUCLEOTIDE SEQUENCE [LARGE SCALE GENOMIC DNA]</scope>
    <source>
        <strain evidence="3">Daus_M_001</strain>
        <tissue evidence="3">Leg muscle</tissue>
    </source>
</reference>
<feature type="transmembrane region" description="Helical" evidence="2">
    <location>
        <begin position="208"/>
        <end position="230"/>
    </location>
</feature>
<gene>
    <name evidence="3" type="ORF">PR048_018642</name>
</gene>
<dbReference type="Proteomes" id="UP001159363">
    <property type="component" value="Chromosome 5"/>
</dbReference>
<feature type="region of interest" description="Disordered" evidence="1">
    <location>
        <begin position="1"/>
        <end position="51"/>
    </location>
</feature>
<keyword evidence="4" id="KW-1185">Reference proteome</keyword>
<evidence type="ECO:0000313" key="3">
    <source>
        <dbReference type="EMBL" id="KAJ8882154.1"/>
    </source>
</evidence>
<evidence type="ECO:0000256" key="2">
    <source>
        <dbReference type="SAM" id="Phobius"/>
    </source>
</evidence>
<evidence type="ECO:0000313" key="4">
    <source>
        <dbReference type="Proteomes" id="UP001159363"/>
    </source>
</evidence>
<name>A0ABQ9HD13_9NEOP</name>
<sequence>MPSIAASGSQDVAEGEITGMPMGQSYPLDSSATLPPRAPTAEDSALGDEGQRGGGECWDFIALHWGPLLTNYLHPHPAGIPMSAVALVTSQQRKETPPLSKLQMAVPLDQHSIHCLWCDTIHHLVPAATLHPYQSQHPDPAAPSTSLQRCWLELLLLCDFQTRRDLNRNSVNYMKPVIITFYNCTKSGVDTPDQHCATSVVSRKTRHWHMVVLFAMLNIAGLSSQIIYIGNGNPDLGSKRHCSRQLAVHLVETHMTR</sequence>
<keyword evidence="2" id="KW-1133">Transmembrane helix</keyword>
<keyword evidence="2" id="KW-0812">Transmembrane</keyword>
<dbReference type="EMBL" id="JARBHB010000006">
    <property type="protein sequence ID" value="KAJ8882154.1"/>
    <property type="molecule type" value="Genomic_DNA"/>
</dbReference>
<feature type="compositionally biased region" description="Polar residues" evidence="1">
    <location>
        <begin position="1"/>
        <end position="10"/>
    </location>
</feature>
<proteinExistence type="predicted"/>
<accession>A0ABQ9HD13</accession>
<keyword evidence="2" id="KW-0472">Membrane</keyword>
<evidence type="ECO:0000256" key="1">
    <source>
        <dbReference type="SAM" id="MobiDB-lite"/>
    </source>
</evidence>
<comment type="caution">
    <text evidence="3">The sequence shown here is derived from an EMBL/GenBank/DDBJ whole genome shotgun (WGS) entry which is preliminary data.</text>
</comment>
<organism evidence="3 4">
    <name type="scientific">Dryococelus australis</name>
    <dbReference type="NCBI Taxonomy" id="614101"/>
    <lineage>
        <taxon>Eukaryota</taxon>
        <taxon>Metazoa</taxon>
        <taxon>Ecdysozoa</taxon>
        <taxon>Arthropoda</taxon>
        <taxon>Hexapoda</taxon>
        <taxon>Insecta</taxon>
        <taxon>Pterygota</taxon>
        <taxon>Neoptera</taxon>
        <taxon>Polyneoptera</taxon>
        <taxon>Phasmatodea</taxon>
        <taxon>Verophasmatodea</taxon>
        <taxon>Anareolatae</taxon>
        <taxon>Phasmatidae</taxon>
        <taxon>Eurycanthinae</taxon>
        <taxon>Dryococelus</taxon>
    </lineage>
</organism>
<protein>
    <submittedName>
        <fullName evidence="3">Uncharacterized protein</fullName>
    </submittedName>
</protein>